<dbReference type="InterPro" id="IPR016639">
    <property type="entry name" value="GST_Omega/GSH"/>
</dbReference>
<dbReference type="Gene3D" id="1.20.1050.10">
    <property type="match status" value="1"/>
</dbReference>
<keyword evidence="2" id="KW-1185">Reference proteome</keyword>
<dbReference type="PANTHER" id="PTHR32419">
    <property type="entry name" value="GLUTATHIONYL-HYDROQUINONE REDUCTASE"/>
    <property type="match status" value="1"/>
</dbReference>
<organism evidence="1 2">
    <name type="scientific">Shewanella sairae</name>
    <dbReference type="NCBI Taxonomy" id="190310"/>
    <lineage>
        <taxon>Bacteria</taxon>
        <taxon>Pseudomonadati</taxon>
        <taxon>Pseudomonadota</taxon>
        <taxon>Gammaproteobacteria</taxon>
        <taxon>Alteromonadales</taxon>
        <taxon>Shewanellaceae</taxon>
        <taxon>Shewanella</taxon>
    </lineage>
</organism>
<reference evidence="1" key="1">
    <citation type="submission" date="2021-05" db="EMBL/GenBank/DDBJ databases">
        <title>Molecular characterization for Shewanella algae harboring chromosomal blaOXA-55-like strains isolated from clinical and environment sample.</title>
        <authorList>
            <person name="Ohama Y."/>
            <person name="Aoki K."/>
            <person name="Harada S."/>
            <person name="Moriya K."/>
            <person name="Ishii Y."/>
            <person name="Tateda K."/>
        </authorList>
    </citation>
    <scope>NUCLEOTIDE SEQUENCE</scope>
    <source>
        <strain evidence="1">JCM 11563</strain>
    </source>
</reference>
<dbReference type="PANTHER" id="PTHR32419:SF6">
    <property type="entry name" value="GLUTATHIONE S-TRANSFERASE OMEGA-LIKE 1-RELATED"/>
    <property type="match status" value="1"/>
</dbReference>
<evidence type="ECO:0000313" key="2">
    <source>
        <dbReference type="Proteomes" id="UP000887104"/>
    </source>
</evidence>
<accession>A0ABQ4PHI7</accession>
<comment type="caution">
    <text evidence="1">The sequence shown here is derived from an EMBL/GenBank/DDBJ whole genome shotgun (WGS) entry which is preliminary data.</text>
</comment>
<dbReference type="Proteomes" id="UP000887104">
    <property type="component" value="Unassembled WGS sequence"/>
</dbReference>
<dbReference type="InterPro" id="IPR036282">
    <property type="entry name" value="Glutathione-S-Trfase_C_sf"/>
</dbReference>
<proteinExistence type="predicted"/>
<name>A0ABQ4PHI7_9GAMM</name>
<dbReference type="SUPFAM" id="SSF47616">
    <property type="entry name" value="GST C-terminal domain-like"/>
    <property type="match status" value="1"/>
</dbReference>
<sequence>MVGSSQEKINKKRIIDYPNLQRYVKAIYQTPSIAASVNFEHIKLHYYFSHDTISPTRIVPEGPSLDFNS</sequence>
<dbReference type="EMBL" id="BPEY01000042">
    <property type="protein sequence ID" value="GIU47003.1"/>
    <property type="molecule type" value="Genomic_DNA"/>
</dbReference>
<evidence type="ECO:0000313" key="1">
    <source>
        <dbReference type="EMBL" id="GIU47003.1"/>
    </source>
</evidence>
<protein>
    <submittedName>
        <fullName evidence="1">Uncharacterized protein</fullName>
    </submittedName>
</protein>
<gene>
    <name evidence="1" type="ORF">TUM4438_24630</name>
</gene>